<dbReference type="Proteomes" id="UP000602510">
    <property type="component" value="Unassembled WGS sequence"/>
</dbReference>
<evidence type="ECO:0000313" key="2">
    <source>
        <dbReference type="Proteomes" id="UP000602510"/>
    </source>
</evidence>
<gene>
    <name evidence="1" type="ORF">GN244_ATG01678</name>
</gene>
<accession>A0A833TDK8</accession>
<dbReference type="AlphaFoldDB" id="A0A833TDK8"/>
<comment type="caution">
    <text evidence="1">The sequence shown here is derived from an EMBL/GenBank/DDBJ whole genome shotgun (WGS) entry which is preliminary data.</text>
</comment>
<dbReference type="EMBL" id="WSZM01000038">
    <property type="protein sequence ID" value="KAF4045849.1"/>
    <property type="molecule type" value="Genomic_DNA"/>
</dbReference>
<sequence length="119" mass="12693">MLAEDDFQFPFVGRQEVTSGAASSFKRIVKSAKSCSHDPVNSQFAVCAGMHGVGKTLVLEEGTTILRDGMKLNPTNITTDIISVIVLYSNEYNPPPPPASRALDADFGIFSMAAIVSGQ</sequence>
<protein>
    <submittedName>
        <fullName evidence="1">Uncharacterized protein</fullName>
    </submittedName>
</protein>
<name>A0A833TDK8_PHYIN</name>
<organism evidence="1 2">
    <name type="scientific">Phytophthora infestans</name>
    <name type="common">Potato late blight agent</name>
    <name type="synonym">Botrytis infestans</name>
    <dbReference type="NCBI Taxonomy" id="4787"/>
    <lineage>
        <taxon>Eukaryota</taxon>
        <taxon>Sar</taxon>
        <taxon>Stramenopiles</taxon>
        <taxon>Oomycota</taxon>
        <taxon>Peronosporomycetes</taxon>
        <taxon>Peronosporales</taxon>
        <taxon>Peronosporaceae</taxon>
        <taxon>Phytophthora</taxon>
    </lineage>
</organism>
<reference evidence="1" key="1">
    <citation type="submission" date="2020-04" db="EMBL/GenBank/DDBJ databases">
        <title>Hybrid Assembly of Korean Phytophthora infestans isolates.</title>
        <authorList>
            <person name="Prokchorchik M."/>
            <person name="Lee Y."/>
            <person name="Seo J."/>
            <person name="Cho J.-H."/>
            <person name="Park Y.-E."/>
            <person name="Jang D.-C."/>
            <person name="Im J.-S."/>
            <person name="Choi J.-G."/>
            <person name="Park H.-J."/>
            <person name="Lee G.-B."/>
            <person name="Lee Y.-G."/>
            <person name="Hong S.-Y."/>
            <person name="Cho K."/>
            <person name="Sohn K.H."/>
        </authorList>
    </citation>
    <scope>NUCLEOTIDE SEQUENCE</scope>
    <source>
        <strain evidence="1">KR_1_A1</strain>
    </source>
</reference>
<keyword evidence="2" id="KW-1185">Reference proteome</keyword>
<proteinExistence type="predicted"/>
<evidence type="ECO:0000313" key="1">
    <source>
        <dbReference type="EMBL" id="KAF4045849.1"/>
    </source>
</evidence>